<dbReference type="Pfam" id="PF05572">
    <property type="entry name" value="Peptidase_M43"/>
    <property type="match status" value="1"/>
</dbReference>
<evidence type="ECO:0000313" key="4">
    <source>
        <dbReference type="Proteomes" id="UP001202180"/>
    </source>
</evidence>
<evidence type="ECO:0000259" key="2">
    <source>
        <dbReference type="PROSITE" id="PS50853"/>
    </source>
</evidence>
<dbReference type="Gene3D" id="2.60.40.10">
    <property type="entry name" value="Immunoglobulins"/>
    <property type="match status" value="8"/>
</dbReference>
<evidence type="ECO:0000256" key="1">
    <source>
        <dbReference type="ARBA" id="ARBA00022737"/>
    </source>
</evidence>
<dbReference type="InterPro" id="IPR050991">
    <property type="entry name" value="ECM_Regulatory_Proteins"/>
</dbReference>
<comment type="caution">
    <text evidence="3">The sequence shown here is derived from an EMBL/GenBank/DDBJ whole genome shotgun (WGS) entry which is preliminary data.</text>
</comment>
<evidence type="ECO:0000313" key="3">
    <source>
        <dbReference type="EMBL" id="MCK8494710.1"/>
    </source>
</evidence>
<dbReference type="InterPro" id="IPR013783">
    <property type="entry name" value="Ig-like_fold"/>
</dbReference>
<accession>A0ABT0HRV2</accession>
<feature type="domain" description="Fibronectin type-III" evidence="2">
    <location>
        <begin position="855"/>
        <end position="943"/>
    </location>
</feature>
<dbReference type="InterPro" id="IPR036116">
    <property type="entry name" value="FN3_sf"/>
</dbReference>
<dbReference type="EMBL" id="JALPRF010000004">
    <property type="protein sequence ID" value="MCK8494710.1"/>
    <property type="molecule type" value="Genomic_DNA"/>
</dbReference>
<feature type="domain" description="Fibronectin type-III" evidence="2">
    <location>
        <begin position="485"/>
        <end position="574"/>
    </location>
</feature>
<dbReference type="RefSeq" id="WP_248479285.1">
    <property type="nucleotide sequence ID" value="NZ_JALPRF010000004.1"/>
</dbReference>
<organism evidence="3 4">
    <name type="scientific">Spirosoma liriopis</name>
    <dbReference type="NCBI Taxonomy" id="2937440"/>
    <lineage>
        <taxon>Bacteria</taxon>
        <taxon>Pseudomonadati</taxon>
        <taxon>Bacteroidota</taxon>
        <taxon>Cytophagia</taxon>
        <taxon>Cytophagales</taxon>
        <taxon>Cytophagaceae</taxon>
        <taxon>Spirosoma</taxon>
    </lineage>
</organism>
<dbReference type="SMART" id="SM00060">
    <property type="entry name" value="FN3"/>
    <property type="match status" value="8"/>
</dbReference>
<feature type="domain" description="Fibronectin type-III" evidence="2">
    <location>
        <begin position="576"/>
        <end position="666"/>
    </location>
</feature>
<keyword evidence="4" id="KW-1185">Reference proteome</keyword>
<dbReference type="PANTHER" id="PTHR46708">
    <property type="entry name" value="TENASCIN"/>
    <property type="match status" value="1"/>
</dbReference>
<dbReference type="Gene3D" id="3.40.390.10">
    <property type="entry name" value="Collagenase (Catalytic Domain)"/>
    <property type="match status" value="1"/>
</dbReference>
<sequence>MNRIFTGIISWLLLLIFNAQLLAQSPASQLPQCGTEDLAPQQIRQLLQQGNLALERKRASGAAFTAITYIPIRPHIVRRSDGSGGFTLDNLNQAMAINNSYFLLNGYGIQFYFAGTTPDYIDNDELDKEFPYPTGSQVDGRDATNALNQYYVNQFTNNAIGGYAYFPIDNLYSTRSFIGTYNNNQMDYVTHNTIPHELGHNFNLFHTFGGNELVTRGSGANCTTDGDLICDTPADPYKKPGANMIYINGCLEYDPNSTARDANGEAYSPSVSNIMSYYFGCRHDFTPGQYDRIQAALALRQTHTTYSLNAPPTDAPAPSNLRVSLNGTLVTLTWQDNATNEMGYFIERSTSPTTGFVPVGGVGPNATTFIDNRATAANRYYYRIRPSNTTTGSISSTIDISISTLTTTLNGNSASLSWPFAGVGITYELQWRAVNTPTWNTVTNLTENRFTLYALPTNTTYEWQVKTTGGNQYEGPVNFTIPCQVPAYPYAYPARISASLSWSTAIIGQSYSLRWRAKNDLNWTVVNNLGASTGYYSLTGLQPSTAYEWQVQGVCSPTVSSDFTPLQSFTTFSCQPPSSLNTTSILSSSAYLYWSNNYYEEGRTSELRYRAVGSADWTVVSSLTATAYSLTGLANNAQYEWQVRNICPGDQQSDFSASSYFTTVCAIPQGLRSSSTATSARLSWYLNGETEKGGSFELQYRAVGNGEWSTIRNISSYNYSLTGLPTNVTYEWRVRQACSVSAQSEYSATASFTTRCNPVTAGNAYVSYVTSISAQFFWYVENEAGTTYEIQYRPLGSSEWTTTISNLTATTSSGNFNVVDLPNNTTFEWQIRTTCSASVSSAFTRGSNFTTQCRTPTNLWNSSTGVSKASLSWLMMGVGVTYDLRYRRVGTADWIVKDNLSSTTIELTGLSGNTPYEWQLRTRCPDGQYSDYSVMATFTTQQCSVPYSITSYDITEKSAILSWYYSSFDSGTRAEIRWRAVGSDNWTTISNLSLNSNGFNTYSLTDLTSSTQYEWQVRILCTPTESSAFSSSAVFQTKAPCDQMYTLKGGNWNDASVWSCGRLPIATDTVRVKHAVRIPQNYQATARSLVYDVAVPVTWSSGARLLLTQ</sequence>
<reference evidence="3 4" key="1">
    <citation type="submission" date="2022-04" db="EMBL/GenBank/DDBJ databases">
        <title>Spirosoma sp. strain RP8 genome sequencing and assembly.</title>
        <authorList>
            <person name="Jung Y."/>
        </authorList>
    </citation>
    <scope>NUCLEOTIDE SEQUENCE [LARGE SCALE GENOMIC DNA]</scope>
    <source>
        <strain evidence="3 4">RP8</strain>
    </source>
</reference>
<feature type="domain" description="Fibronectin type-III" evidence="2">
    <location>
        <begin position="667"/>
        <end position="757"/>
    </location>
</feature>
<dbReference type="PROSITE" id="PS50853">
    <property type="entry name" value="FN3"/>
    <property type="match status" value="7"/>
</dbReference>
<dbReference type="CDD" id="cd00063">
    <property type="entry name" value="FN3"/>
    <property type="match status" value="7"/>
</dbReference>
<name>A0ABT0HRV2_9BACT</name>
<feature type="domain" description="Fibronectin type-III" evidence="2">
    <location>
        <begin position="758"/>
        <end position="854"/>
    </location>
</feature>
<dbReference type="Proteomes" id="UP001202180">
    <property type="component" value="Unassembled WGS sequence"/>
</dbReference>
<protein>
    <submittedName>
        <fullName evidence="3">Fibronectin type III domain-containing protein</fullName>
    </submittedName>
</protein>
<dbReference type="PANTHER" id="PTHR46708:SF2">
    <property type="entry name" value="FIBRONECTIN TYPE-III DOMAIN-CONTAINING PROTEIN"/>
    <property type="match status" value="1"/>
</dbReference>
<dbReference type="InterPro" id="IPR008754">
    <property type="entry name" value="Peptidase_M43"/>
</dbReference>
<dbReference type="SUPFAM" id="SSF49265">
    <property type="entry name" value="Fibronectin type III"/>
    <property type="match status" value="5"/>
</dbReference>
<dbReference type="InterPro" id="IPR003961">
    <property type="entry name" value="FN3_dom"/>
</dbReference>
<dbReference type="InterPro" id="IPR024079">
    <property type="entry name" value="MetalloPept_cat_dom_sf"/>
</dbReference>
<feature type="domain" description="Fibronectin type-III" evidence="2">
    <location>
        <begin position="945"/>
        <end position="1040"/>
    </location>
</feature>
<feature type="domain" description="Fibronectin type-III" evidence="2">
    <location>
        <begin position="317"/>
        <end position="407"/>
    </location>
</feature>
<dbReference type="SUPFAM" id="SSF55486">
    <property type="entry name" value="Metalloproteases ('zincins'), catalytic domain"/>
    <property type="match status" value="1"/>
</dbReference>
<gene>
    <name evidence="3" type="ORF">M0L20_22770</name>
</gene>
<proteinExistence type="predicted"/>
<keyword evidence="1" id="KW-0677">Repeat</keyword>